<dbReference type="AlphaFoldDB" id="A0A4Z2I2B7"/>
<protein>
    <submittedName>
        <fullName evidence="1">Uncharacterized protein</fullName>
    </submittedName>
</protein>
<proteinExistence type="predicted"/>
<gene>
    <name evidence="1" type="ORF">EYF80_018450</name>
</gene>
<sequence length="146" mass="15687">MDPVRTMNQKLRPIHSIGSRLQHWLKLSGHADVFLFLTDDALDGGRQTAGVPGKHDAVAVVAAAIFLQGAAGIMSEIRQGETSLCSLSGPLTHPNRVTRPLEAADMEPSSSMVYSAEMLSCRNSPSGSFFCRANHFPAYCDENEGG</sequence>
<dbReference type="EMBL" id="SRLO01000151">
    <property type="protein sequence ID" value="TNN71372.1"/>
    <property type="molecule type" value="Genomic_DNA"/>
</dbReference>
<evidence type="ECO:0000313" key="1">
    <source>
        <dbReference type="EMBL" id="TNN71372.1"/>
    </source>
</evidence>
<keyword evidence="2" id="KW-1185">Reference proteome</keyword>
<dbReference type="OrthoDB" id="10608043at2759"/>
<evidence type="ECO:0000313" key="2">
    <source>
        <dbReference type="Proteomes" id="UP000314294"/>
    </source>
</evidence>
<dbReference type="Proteomes" id="UP000314294">
    <property type="component" value="Unassembled WGS sequence"/>
</dbReference>
<comment type="caution">
    <text evidence="1">The sequence shown here is derived from an EMBL/GenBank/DDBJ whole genome shotgun (WGS) entry which is preliminary data.</text>
</comment>
<accession>A0A4Z2I2B7</accession>
<reference evidence="1 2" key="1">
    <citation type="submission" date="2019-03" db="EMBL/GenBank/DDBJ databases">
        <title>First draft genome of Liparis tanakae, snailfish: a comprehensive survey of snailfish specific genes.</title>
        <authorList>
            <person name="Kim W."/>
            <person name="Song I."/>
            <person name="Jeong J.-H."/>
            <person name="Kim D."/>
            <person name="Kim S."/>
            <person name="Ryu S."/>
            <person name="Song J.Y."/>
            <person name="Lee S.K."/>
        </authorList>
    </citation>
    <scope>NUCLEOTIDE SEQUENCE [LARGE SCALE GENOMIC DNA]</scope>
    <source>
        <tissue evidence="1">Muscle</tissue>
    </source>
</reference>
<name>A0A4Z2I2B7_9TELE</name>
<organism evidence="1 2">
    <name type="scientific">Liparis tanakae</name>
    <name type="common">Tanaka's snailfish</name>
    <dbReference type="NCBI Taxonomy" id="230148"/>
    <lineage>
        <taxon>Eukaryota</taxon>
        <taxon>Metazoa</taxon>
        <taxon>Chordata</taxon>
        <taxon>Craniata</taxon>
        <taxon>Vertebrata</taxon>
        <taxon>Euteleostomi</taxon>
        <taxon>Actinopterygii</taxon>
        <taxon>Neopterygii</taxon>
        <taxon>Teleostei</taxon>
        <taxon>Neoteleostei</taxon>
        <taxon>Acanthomorphata</taxon>
        <taxon>Eupercaria</taxon>
        <taxon>Perciformes</taxon>
        <taxon>Cottioidei</taxon>
        <taxon>Cottales</taxon>
        <taxon>Liparidae</taxon>
        <taxon>Liparis</taxon>
    </lineage>
</organism>